<keyword evidence="1" id="KW-0472">Membrane</keyword>
<protein>
    <submittedName>
        <fullName evidence="2">Uncharacterized protein</fullName>
    </submittedName>
</protein>
<accession>A0A7H4MB68</accession>
<evidence type="ECO:0000256" key="1">
    <source>
        <dbReference type="SAM" id="Phobius"/>
    </source>
</evidence>
<feature type="transmembrane region" description="Helical" evidence="1">
    <location>
        <begin position="90"/>
        <end position="113"/>
    </location>
</feature>
<dbReference type="EMBL" id="UGKR01000003">
    <property type="protein sequence ID" value="STS87568.1"/>
    <property type="molecule type" value="Genomic_DNA"/>
</dbReference>
<keyword evidence="1" id="KW-0812">Transmembrane</keyword>
<name>A0A7H4MB68_KLEVA</name>
<gene>
    <name evidence="2" type="ORF">NCTC9177_01384</name>
</gene>
<comment type="caution">
    <text evidence="2">The sequence shown here is derived from an EMBL/GenBank/DDBJ whole genome shotgun (WGS) entry which is preliminary data.</text>
</comment>
<organism evidence="2 3">
    <name type="scientific">Klebsiella variicola</name>
    <dbReference type="NCBI Taxonomy" id="244366"/>
    <lineage>
        <taxon>Bacteria</taxon>
        <taxon>Pseudomonadati</taxon>
        <taxon>Pseudomonadota</taxon>
        <taxon>Gammaproteobacteria</taxon>
        <taxon>Enterobacterales</taxon>
        <taxon>Enterobacteriaceae</taxon>
        <taxon>Klebsiella/Raoultella group</taxon>
        <taxon>Klebsiella</taxon>
        <taxon>Klebsiella pneumoniae complex</taxon>
    </lineage>
</organism>
<sequence length="348" mass="37849">MDGLRGFRIQLAVKGDDAAEGGGWVSFIGAIVGVEDRVADGNAAWVSVLNDNAGWLIELFHALQRRIGIGNVVIGERFALQLSGGRYGGFFYILFYIEGSLLVAVFAVAHILLLNEVQIQGAREAASGFLTFAVIGRNHAAEVVSDHAVVSGSVFEGFNGEVEAGVQRQGAFVGVHLINDGVVVAALHYDSNVFMVLRCGAHHGWAADINVFHRVFQRAAFTSDGLGKRVKVNDHHIDRRNTVLLHDTVILTAATEDTAVYFRMQGLHASIHHFRETGVVRDFGNRQAFICQQAGGAAGGQQLDTTSGKRLREFDDTGLVRNTEQSAADWTTLLHGIKSPGFEHYRER</sequence>
<reference evidence="2 3" key="1">
    <citation type="submission" date="2018-06" db="EMBL/GenBank/DDBJ databases">
        <authorList>
            <consortium name="Pathogen Informatics"/>
            <person name="Doyle S."/>
        </authorList>
    </citation>
    <scope>NUCLEOTIDE SEQUENCE [LARGE SCALE GENOMIC DNA]</scope>
    <source>
        <strain evidence="2 3">NCTC9177</strain>
    </source>
</reference>
<evidence type="ECO:0000313" key="2">
    <source>
        <dbReference type="EMBL" id="STS87568.1"/>
    </source>
</evidence>
<dbReference type="AlphaFoldDB" id="A0A7H4MB68"/>
<proteinExistence type="predicted"/>
<evidence type="ECO:0000313" key="3">
    <source>
        <dbReference type="Proteomes" id="UP000254545"/>
    </source>
</evidence>
<dbReference type="Proteomes" id="UP000254545">
    <property type="component" value="Unassembled WGS sequence"/>
</dbReference>
<keyword evidence="1" id="KW-1133">Transmembrane helix</keyword>